<dbReference type="EMBL" id="JPRP01000002">
    <property type="protein sequence ID" value="KFE98372.1"/>
    <property type="molecule type" value="Genomic_DNA"/>
</dbReference>
<dbReference type="Pfam" id="PF21090">
    <property type="entry name" value="P-loop_SecA"/>
    <property type="match status" value="2"/>
</dbReference>
<keyword evidence="5 13" id="KW-0963">Cytoplasm</keyword>
<evidence type="ECO:0000256" key="2">
    <source>
        <dbReference type="ARBA" id="ARBA00007650"/>
    </source>
</evidence>
<evidence type="ECO:0000256" key="9">
    <source>
        <dbReference type="ARBA" id="ARBA00022927"/>
    </source>
</evidence>
<dbReference type="InterPro" id="IPR036670">
    <property type="entry name" value="SecA_X-link_sf"/>
</dbReference>
<keyword evidence="9 13" id="KW-0653">Protein transport</keyword>
<dbReference type="CDD" id="cd17928">
    <property type="entry name" value="DEXDc_SecA"/>
    <property type="match status" value="1"/>
</dbReference>
<evidence type="ECO:0000256" key="6">
    <source>
        <dbReference type="ARBA" id="ARBA00022519"/>
    </source>
</evidence>
<dbReference type="eggNOG" id="COG0653">
    <property type="taxonomic scope" value="Bacteria"/>
</dbReference>
<dbReference type="InterPro" id="IPR014018">
    <property type="entry name" value="SecA_motor_DEAD"/>
</dbReference>
<feature type="domain" description="Helicase ATP-binding" evidence="15">
    <location>
        <begin position="180"/>
        <end position="339"/>
    </location>
</feature>
<evidence type="ECO:0000256" key="7">
    <source>
        <dbReference type="ARBA" id="ARBA00022741"/>
    </source>
</evidence>
<dbReference type="InterPro" id="IPR011116">
    <property type="entry name" value="SecA_Wing/Scaffold"/>
</dbReference>
<dbReference type="SUPFAM" id="SSF81886">
    <property type="entry name" value="Helical scaffold and wing domains of SecA"/>
    <property type="match status" value="1"/>
</dbReference>
<dbReference type="STRING" id="236814.IX39_13080"/>
<dbReference type="SMART" id="SM00957">
    <property type="entry name" value="SecA_DEAD"/>
    <property type="match status" value="1"/>
</dbReference>
<evidence type="ECO:0000259" key="17">
    <source>
        <dbReference type="PROSITE" id="PS51196"/>
    </source>
</evidence>
<dbReference type="Gene3D" id="3.90.1440.10">
    <property type="entry name" value="SecA, preprotein cross-linking domain"/>
    <property type="match status" value="1"/>
</dbReference>
<dbReference type="InterPro" id="IPR036266">
    <property type="entry name" value="SecA_Wing/Scaffold_sf"/>
</dbReference>
<dbReference type="InterPro" id="IPR011130">
    <property type="entry name" value="SecA_preprotein_X-link_dom"/>
</dbReference>
<dbReference type="SUPFAM" id="SSF52540">
    <property type="entry name" value="P-loop containing nucleoside triphosphate hydrolases"/>
    <property type="match status" value="2"/>
</dbReference>
<reference evidence="18 19" key="1">
    <citation type="submission" date="2014-07" db="EMBL/GenBank/DDBJ databases">
        <title>Genome of Chryseobacterium formosense LMG 24722.</title>
        <authorList>
            <person name="Pipes S.E."/>
            <person name="Stropko S.J."/>
            <person name="Newman J.D."/>
        </authorList>
    </citation>
    <scope>NUCLEOTIDE SEQUENCE [LARGE SCALE GENOMIC DNA]</scope>
    <source>
        <strain evidence="18 19">LMG 24722</strain>
    </source>
</reference>
<evidence type="ECO:0000256" key="14">
    <source>
        <dbReference type="RuleBase" id="RU003874"/>
    </source>
</evidence>
<keyword evidence="19" id="KW-1185">Reference proteome</keyword>
<dbReference type="InterPro" id="IPR020937">
    <property type="entry name" value="SecA_CS"/>
</dbReference>
<dbReference type="GO" id="GO:0043952">
    <property type="term" value="P:protein transport by the Sec complex"/>
    <property type="evidence" value="ECO:0007669"/>
    <property type="project" value="TreeGrafter"/>
</dbReference>
<feature type="binding site" evidence="13">
    <location>
        <position position="694"/>
    </location>
    <ligand>
        <name>ATP</name>
        <dbReference type="ChEBI" id="CHEBI:30616"/>
    </ligand>
</feature>
<evidence type="ECO:0000256" key="5">
    <source>
        <dbReference type="ARBA" id="ARBA00022490"/>
    </source>
</evidence>
<dbReference type="InterPro" id="IPR014001">
    <property type="entry name" value="Helicase_ATP-bd"/>
</dbReference>
<keyword evidence="11 13" id="KW-0811">Translocation</keyword>
<dbReference type="InterPro" id="IPR044722">
    <property type="entry name" value="SecA_SF2_C"/>
</dbReference>
<dbReference type="OrthoDB" id="9805579at2"/>
<evidence type="ECO:0000259" key="16">
    <source>
        <dbReference type="PROSITE" id="PS51194"/>
    </source>
</evidence>
<dbReference type="SMART" id="SM00958">
    <property type="entry name" value="SecA_PP_bind"/>
    <property type="match status" value="1"/>
</dbReference>
<evidence type="ECO:0000256" key="4">
    <source>
        <dbReference type="ARBA" id="ARBA00022475"/>
    </source>
</evidence>
<dbReference type="GO" id="GO:0006605">
    <property type="term" value="P:protein targeting"/>
    <property type="evidence" value="ECO:0007669"/>
    <property type="project" value="UniProtKB-UniRule"/>
</dbReference>
<comment type="similarity">
    <text evidence="2 13 14">Belongs to the SecA family.</text>
</comment>
<protein>
    <recommendedName>
        <fullName evidence="13 14">Protein translocase subunit SecA</fullName>
        <ecNumber evidence="13">7.4.2.8</ecNumber>
    </recommendedName>
</protein>
<dbReference type="Pfam" id="PF07516">
    <property type="entry name" value="SecA_SW"/>
    <property type="match status" value="1"/>
</dbReference>
<dbReference type="FunFam" id="3.40.50.300:FF:000694">
    <property type="entry name" value="Preprotein translocase subunit SecA"/>
    <property type="match status" value="1"/>
</dbReference>
<feature type="domain" description="Helicase C-terminal" evidence="16">
    <location>
        <begin position="616"/>
        <end position="788"/>
    </location>
</feature>
<dbReference type="PANTHER" id="PTHR30612">
    <property type="entry name" value="SECA INNER MEMBRANE COMPONENT OF SEC PROTEIN SECRETION SYSTEM"/>
    <property type="match status" value="1"/>
</dbReference>
<feature type="binding site" evidence="13">
    <location>
        <position position="178"/>
    </location>
    <ligand>
        <name>ATP</name>
        <dbReference type="ChEBI" id="CHEBI:30616"/>
    </ligand>
</feature>
<dbReference type="GO" id="GO:0008564">
    <property type="term" value="F:protein-exporting ATPase activity"/>
    <property type="evidence" value="ECO:0007669"/>
    <property type="project" value="UniProtKB-EC"/>
</dbReference>
<dbReference type="PROSITE" id="PS01312">
    <property type="entry name" value="SECA"/>
    <property type="match status" value="1"/>
</dbReference>
<feature type="binding site" evidence="13">
    <location>
        <begin position="196"/>
        <end position="200"/>
    </location>
    <ligand>
        <name>ATP</name>
        <dbReference type="ChEBI" id="CHEBI:30616"/>
    </ligand>
</feature>
<feature type="domain" description="SecA family profile" evidence="17">
    <location>
        <begin position="5"/>
        <end position="772"/>
    </location>
</feature>
<dbReference type="Gene3D" id="1.10.3060.10">
    <property type="entry name" value="Helical scaffold and wing domains of SecA"/>
    <property type="match status" value="1"/>
</dbReference>
<dbReference type="GO" id="GO:0065002">
    <property type="term" value="P:intracellular protein transmembrane transport"/>
    <property type="evidence" value="ECO:0007669"/>
    <property type="project" value="UniProtKB-UniRule"/>
</dbReference>
<dbReference type="GO" id="GO:0005886">
    <property type="term" value="C:plasma membrane"/>
    <property type="evidence" value="ECO:0007669"/>
    <property type="project" value="UniProtKB-SubCell"/>
</dbReference>
<proteinExistence type="inferred from homology"/>
<evidence type="ECO:0000256" key="1">
    <source>
        <dbReference type="ARBA" id="ARBA00004496"/>
    </source>
</evidence>
<evidence type="ECO:0000256" key="11">
    <source>
        <dbReference type="ARBA" id="ARBA00023010"/>
    </source>
</evidence>
<comment type="subunit">
    <text evidence="13">Monomer and homodimer. Part of the essential Sec protein translocation apparatus which comprises SecA, SecYEG and auxiliary proteins SecDF. Other proteins may also be involved.</text>
</comment>
<dbReference type="AlphaFoldDB" id="A0A085Z1Q9"/>
<evidence type="ECO:0000313" key="18">
    <source>
        <dbReference type="EMBL" id="KFE98372.1"/>
    </source>
</evidence>
<dbReference type="PRINTS" id="PR00906">
    <property type="entry name" value="SECA"/>
</dbReference>
<evidence type="ECO:0000256" key="8">
    <source>
        <dbReference type="ARBA" id="ARBA00022840"/>
    </source>
</evidence>
<evidence type="ECO:0000256" key="13">
    <source>
        <dbReference type="HAMAP-Rule" id="MF_01382"/>
    </source>
</evidence>
<comment type="catalytic activity">
    <reaction evidence="13">
        <text>ATP + H2O + cellular proteinSide 1 = ADP + phosphate + cellular proteinSide 2.</text>
        <dbReference type="EC" id="7.4.2.8"/>
    </reaction>
</comment>
<keyword evidence="8 13" id="KW-0067">ATP-binding</keyword>
<dbReference type="InterPro" id="IPR027417">
    <property type="entry name" value="P-loop_NTPase"/>
</dbReference>
<dbReference type="InterPro" id="IPR001650">
    <property type="entry name" value="Helicase_C-like"/>
</dbReference>
<dbReference type="SUPFAM" id="SSF81767">
    <property type="entry name" value="Pre-protein crosslinking domain of SecA"/>
    <property type="match status" value="1"/>
</dbReference>
<dbReference type="Proteomes" id="UP000028713">
    <property type="component" value="Unassembled WGS sequence"/>
</dbReference>
<evidence type="ECO:0000256" key="10">
    <source>
        <dbReference type="ARBA" id="ARBA00022967"/>
    </source>
</evidence>
<dbReference type="NCBIfam" id="TIGR00963">
    <property type="entry name" value="secA"/>
    <property type="match status" value="1"/>
</dbReference>
<dbReference type="PROSITE" id="PS51192">
    <property type="entry name" value="HELICASE_ATP_BIND_1"/>
    <property type="match status" value="1"/>
</dbReference>
<evidence type="ECO:0000313" key="19">
    <source>
        <dbReference type="Proteomes" id="UP000028713"/>
    </source>
</evidence>
<sequence>MSFLNKVLKGFLGDKKAQDLKEVKKVVTKIKAVEPNIGELSDDGLREKTAEFKSKIKEATASITAQIEQIKEQIKNSTNVDEKEALFSKIEALKKDSYEIEEKVLLQVLPEAFALIKETSRRWAQNGEIRVTASDWDRQLAAAGKDFIEIQGDQAVWKNTWNAAGTPVVWDMVHYDVQFIGGVILHSGKIAEMATGEGKTLVGTLPIYLNALPERGVHVVTVNDYLAKRDSAWMGPLYQFHGMSIDCIDNHQPNSDGRRQAYNSDITYGTNNEFGFDYLRDNMVTSPSELVQRELNFAIVDEVDSVLVDDARTPLIISGPVPQGDRQEFDVLKPSIDRIVEVQKKTVSAIFNEAKKLIAAGNTKEGGFKLLQAYRGLPKNRQLIKFLSESGNRALLQKVEAQYMQDNNRDMPIVDKDLYFVIEEKNNQVDLTDKGVEYMSQGNSDQNFFVLPDIGTEIAEVEAKNLSKEEEFEAKEKLFSEFAEKSERVHTMSQLLKAYTLFEKDDEYVVIDGEVKIVDEQTGRIMEGRRYSDGLHQAIEAKENVKIEAATQTFATVTLQNYFRMYNKLAGMTGTAETEAGELWQIYKLDVVVIPTNRPIQRHDRQDLVYKTNREKYNAVIEEIERLTAAGRPVLVGTTSVEISQLLSKALSLRKIQHQVLNAKLHKKEAEIVAGAGQPGVVTIATNMAGRGTDIKLSKEVKEAGGLAIIGTERHDSRRVDRQLRGRAGRQGDPGSSQFYVSLEDNLMRLFGSERIAKMMDRMGHKEGEVIQHSMISKSIERAQKKVEENNFGVRKRLLEYDDVMNKQRDVIYKRRKNALFGDHLKYDITNMIFDVANSIVAKGKASGNYKDFEFEIIKNFTMQSPVSENDFKSKQVADLTDIVFKAAQEDYQMKLNLLKEKSFPIIENVYQNQGSMFKMIQVPFTDGHKTTTIVTDLKEAYETHCDSLINDFEKNITLSIIDENWKLHLREMDDLRRSSQGAVYEQKDPLVIYKQESFHLFSEMVDKMNKEIISFLYKGEIPA</sequence>
<dbReference type="PROSITE" id="PS51196">
    <property type="entry name" value="SECA_MOTOR_DEAD"/>
    <property type="match status" value="1"/>
</dbReference>
<keyword evidence="3 13" id="KW-0813">Transport</keyword>
<dbReference type="RefSeq" id="WP_034677579.1">
    <property type="nucleotide sequence ID" value="NZ_FPAP01000006.1"/>
</dbReference>
<organism evidence="18 19">
    <name type="scientific">Chryseobacterium formosense</name>
    <dbReference type="NCBI Taxonomy" id="236814"/>
    <lineage>
        <taxon>Bacteria</taxon>
        <taxon>Pseudomonadati</taxon>
        <taxon>Bacteroidota</taxon>
        <taxon>Flavobacteriia</taxon>
        <taxon>Flavobacteriales</taxon>
        <taxon>Weeksellaceae</taxon>
        <taxon>Chryseobacterium group</taxon>
        <taxon>Chryseobacterium</taxon>
    </lineage>
</organism>
<dbReference type="Pfam" id="PF01043">
    <property type="entry name" value="SecA_PP_bind"/>
    <property type="match status" value="1"/>
</dbReference>
<comment type="function">
    <text evidence="13">Part of the Sec protein translocase complex. Interacts with the SecYEG preprotein conducting channel. Has a central role in coupling the hydrolysis of ATP to the transfer of proteins into and across the cell membrane, serving as an ATP-driven molecular motor driving the stepwise translocation of polypeptide chains across the membrane.</text>
</comment>
<dbReference type="GO" id="GO:0005829">
    <property type="term" value="C:cytosol"/>
    <property type="evidence" value="ECO:0007669"/>
    <property type="project" value="TreeGrafter"/>
</dbReference>
<keyword evidence="6" id="KW-0997">Cell inner membrane</keyword>
<name>A0A085Z1Q9_9FLAO</name>
<dbReference type="EC" id="7.4.2.8" evidence="13"/>
<dbReference type="GO" id="GO:0005524">
    <property type="term" value="F:ATP binding"/>
    <property type="evidence" value="ECO:0007669"/>
    <property type="project" value="UniProtKB-UniRule"/>
</dbReference>
<comment type="caution">
    <text evidence="18">The sequence shown here is derived from an EMBL/GenBank/DDBJ whole genome shotgun (WGS) entry which is preliminary data.</text>
</comment>
<evidence type="ECO:0000259" key="15">
    <source>
        <dbReference type="PROSITE" id="PS51192"/>
    </source>
</evidence>
<dbReference type="CDD" id="cd18803">
    <property type="entry name" value="SF2_C_secA"/>
    <property type="match status" value="1"/>
</dbReference>
<accession>A0A085Z1Q9</accession>
<keyword evidence="7 13" id="KW-0547">Nucleotide-binding</keyword>
<dbReference type="InterPro" id="IPR000185">
    <property type="entry name" value="SecA"/>
</dbReference>
<evidence type="ECO:0000256" key="3">
    <source>
        <dbReference type="ARBA" id="ARBA00022448"/>
    </source>
</evidence>
<dbReference type="GO" id="GO:0017038">
    <property type="term" value="P:protein import"/>
    <property type="evidence" value="ECO:0007669"/>
    <property type="project" value="InterPro"/>
</dbReference>
<gene>
    <name evidence="13 18" type="primary">secA</name>
    <name evidence="18" type="synonym">azi</name>
    <name evidence="18" type="synonym">div</name>
    <name evidence="18" type="ORF">IX39_13080</name>
</gene>
<comment type="subcellular location">
    <subcellularLocation>
        <location evidence="13">Cell membrane</location>
        <topology evidence="13">Peripheral membrane protein</topology>
        <orientation evidence="13">Cytoplasmic side</orientation>
    </subcellularLocation>
    <subcellularLocation>
        <location evidence="1 13">Cytoplasm</location>
    </subcellularLocation>
    <text evidence="13">Distribution is 50-50.</text>
</comment>
<keyword evidence="10 13" id="KW-1278">Translocase</keyword>
<dbReference type="Pfam" id="PF07517">
    <property type="entry name" value="SecA_DEAD"/>
    <property type="match status" value="1"/>
</dbReference>
<dbReference type="FunFam" id="3.40.50.300:FF:000246">
    <property type="entry name" value="Preprotein translocase subunit SecA"/>
    <property type="match status" value="1"/>
</dbReference>
<dbReference type="PANTHER" id="PTHR30612:SF0">
    <property type="entry name" value="CHLOROPLAST PROTEIN-TRANSPORTING ATPASE"/>
    <property type="match status" value="1"/>
</dbReference>
<dbReference type="NCBIfam" id="NF009536">
    <property type="entry name" value="PRK12901.1"/>
    <property type="match status" value="1"/>
</dbReference>
<dbReference type="Gene3D" id="3.40.50.300">
    <property type="entry name" value="P-loop containing nucleotide triphosphate hydrolases"/>
    <property type="match status" value="2"/>
</dbReference>
<keyword evidence="12 13" id="KW-0472">Membrane</keyword>
<evidence type="ECO:0000256" key="12">
    <source>
        <dbReference type="ARBA" id="ARBA00023136"/>
    </source>
</evidence>
<dbReference type="PROSITE" id="PS51194">
    <property type="entry name" value="HELICASE_CTER"/>
    <property type="match status" value="1"/>
</dbReference>
<dbReference type="GO" id="GO:0031522">
    <property type="term" value="C:cell envelope Sec protein transport complex"/>
    <property type="evidence" value="ECO:0007669"/>
    <property type="project" value="TreeGrafter"/>
</dbReference>
<dbReference type="InterPro" id="IPR011115">
    <property type="entry name" value="SecA_DEAD"/>
</dbReference>
<dbReference type="NCBIfam" id="NF009538">
    <property type="entry name" value="PRK12904.1"/>
    <property type="match status" value="1"/>
</dbReference>
<keyword evidence="4 13" id="KW-1003">Cell membrane</keyword>
<dbReference type="HAMAP" id="MF_01382">
    <property type="entry name" value="SecA"/>
    <property type="match status" value="1"/>
</dbReference>